<proteinExistence type="predicted"/>
<name>A0A4Y2G2T9_ARAVE</name>
<dbReference type="Proteomes" id="UP000499080">
    <property type="component" value="Unassembled WGS sequence"/>
</dbReference>
<reference evidence="2 3" key="1">
    <citation type="journal article" date="2019" name="Sci. Rep.">
        <title>Orb-weaving spider Araneus ventricosus genome elucidates the spidroin gene catalogue.</title>
        <authorList>
            <person name="Kono N."/>
            <person name="Nakamura H."/>
            <person name="Ohtoshi R."/>
            <person name="Moran D.A.P."/>
            <person name="Shinohara A."/>
            <person name="Yoshida Y."/>
            <person name="Fujiwara M."/>
            <person name="Mori M."/>
            <person name="Tomita M."/>
            <person name="Arakawa K."/>
        </authorList>
    </citation>
    <scope>NUCLEOTIDE SEQUENCE [LARGE SCALE GENOMIC DNA]</scope>
</reference>
<evidence type="ECO:0000259" key="1">
    <source>
        <dbReference type="Pfam" id="PF22936"/>
    </source>
</evidence>
<accession>A0A4Y2G2T9</accession>
<comment type="caution">
    <text evidence="2">The sequence shown here is derived from an EMBL/GenBank/DDBJ whole genome shotgun (WGS) entry which is preliminary data.</text>
</comment>
<evidence type="ECO:0000313" key="3">
    <source>
        <dbReference type="Proteomes" id="UP000499080"/>
    </source>
</evidence>
<dbReference type="EMBL" id="BGPR01001202">
    <property type="protein sequence ID" value="GBM48030.1"/>
    <property type="molecule type" value="Genomic_DNA"/>
</dbReference>
<evidence type="ECO:0000313" key="2">
    <source>
        <dbReference type="EMBL" id="GBM48030.1"/>
    </source>
</evidence>
<dbReference type="InterPro" id="IPR054722">
    <property type="entry name" value="PolX-like_BBD"/>
</dbReference>
<organism evidence="2 3">
    <name type="scientific">Araneus ventricosus</name>
    <name type="common">Orbweaver spider</name>
    <name type="synonym">Epeira ventricosa</name>
    <dbReference type="NCBI Taxonomy" id="182803"/>
    <lineage>
        <taxon>Eukaryota</taxon>
        <taxon>Metazoa</taxon>
        <taxon>Ecdysozoa</taxon>
        <taxon>Arthropoda</taxon>
        <taxon>Chelicerata</taxon>
        <taxon>Arachnida</taxon>
        <taxon>Araneae</taxon>
        <taxon>Araneomorphae</taxon>
        <taxon>Entelegynae</taxon>
        <taxon>Araneoidea</taxon>
        <taxon>Araneidae</taxon>
        <taxon>Araneus</taxon>
    </lineage>
</organism>
<protein>
    <recommendedName>
        <fullName evidence="1">Retrovirus-related Pol polyprotein from transposon TNT 1-94-like beta-barrel domain-containing protein</fullName>
    </recommendedName>
</protein>
<dbReference type="OrthoDB" id="6426823at2759"/>
<gene>
    <name evidence="2" type="ORF">AVEN_34360_1</name>
</gene>
<feature type="domain" description="Retrovirus-related Pol polyprotein from transposon TNT 1-94-like beta-barrel" evidence="1">
    <location>
        <begin position="19"/>
        <end position="85"/>
    </location>
</feature>
<sequence length="115" mass="12889">MNSRQWGICPYDKLPEVFPGLQRISLTETSYVGNNNAIMVYGQGIVNVDMTVNGKWVSNHLSEVWYAPDASRNLFSVSQTLAKGFVFRAEGNECSFTRDGHIRLKGNRIVNGLYA</sequence>
<dbReference type="Pfam" id="PF22936">
    <property type="entry name" value="Pol_BBD"/>
    <property type="match status" value="1"/>
</dbReference>
<dbReference type="AlphaFoldDB" id="A0A4Y2G2T9"/>
<keyword evidence="3" id="KW-1185">Reference proteome</keyword>